<dbReference type="Proteomes" id="UP001432322">
    <property type="component" value="Unassembled WGS sequence"/>
</dbReference>
<organism evidence="1 2">
    <name type="scientific">Pristionchus fissidentatus</name>
    <dbReference type="NCBI Taxonomy" id="1538716"/>
    <lineage>
        <taxon>Eukaryota</taxon>
        <taxon>Metazoa</taxon>
        <taxon>Ecdysozoa</taxon>
        <taxon>Nematoda</taxon>
        <taxon>Chromadorea</taxon>
        <taxon>Rhabditida</taxon>
        <taxon>Rhabditina</taxon>
        <taxon>Diplogasteromorpha</taxon>
        <taxon>Diplogasteroidea</taxon>
        <taxon>Neodiplogasteridae</taxon>
        <taxon>Pristionchus</taxon>
    </lineage>
</organism>
<proteinExistence type="predicted"/>
<protein>
    <submittedName>
        <fullName evidence="1">Uncharacterized protein</fullName>
    </submittedName>
</protein>
<evidence type="ECO:0000313" key="2">
    <source>
        <dbReference type="Proteomes" id="UP001432322"/>
    </source>
</evidence>
<dbReference type="EMBL" id="BTSY01000002">
    <property type="protein sequence ID" value="GMT13645.1"/>
    <property type="molecule type" value="Genomic_DNA"/>
</dbReference>
<sequence length="229" mass="26944">LPMKERLRFASTCKHLNELEKKSDGRNIDVVRLLRYPSFVMKIGNNTIDTDIYGRHPFFDFTTFFKNAHISYLYTTNAISSWSSGGDCPTLPIFESSTFSFWEVSTSLTSANRTPENRFIVPLANSRAFTRNSLSVEYLTSNKDPLEDKEFFLNLPCTRYFRLYFYRSYVDESVCPFVEALKRLVDRAEDFLLHIQMTETPHQIARHIQDRPKFFRPQESRTERLSDTR</sequence>
<name>A0AAV5V538_9BILA</name>
<keyword evidence="2" id="KW-1185">Reference proteome</keyword>
<reference evidence="1" key="1">
    <citation type="submission" date="2023-10" db="EMBL/GenBank/DDBJ databases">
        <title>Genome assembly of Pristionchus species.</title>
        <authorList>
            <person name="Yoshida K."/>
            <person name="Sommer R.J."/>
        </authorList>
    </citation>
    <scope>NUCLEOTIDE SEQUENCE</scope>
    <source>
        <strain evidence="1">RS5133</strain>
    </source>
</reference>
<evidence type="ECO:0000313" key="1">
    <source>
        <dbReference type="EMBL" id="GMT13645.1"/>
    </source>
</evidence>
<comment type="caution">
    <text evidence="1">The sequence shown here is derived from an EMBL/GenBank/DDBJ whole genome shotgun (WGS) entry which is preliminary data.</text>
</comment>
<accession>A0AAV5V538</accession>
<dbReference type="AlphaFoldDB" id="A0AAV5V538"/>
<gene>
    <name evidence="1" type="ORF">PFISCL1PPCAC_4942</name>
</gene>
<feature type="non-terminal residue" evidence="1">
    <location>
        <position position="1"/>
    </location>
</feature>